<keyword evidence="3" id="KW-1185">Reference proteome</keyword>
<dbReference type="Pfam" id="PF13566">
    <property type="entry name" value="DUF4130"/>
    <property type="match status" value="1"/>
</dbReference>
<dbReference type="NCBIfam" id="TIGR03915">
    <property type="entry name" value="SAM_7_link_chp"/>
    <property type="match status" value="1"/>
</dbReference>
<reference evidence="2 3" key="1">
    <citation type="submission" date="2011-01" db="EMBL/GenBank/DDBJ databases">
        <authorList>
            <person name="Durkin A.S."/>
            <person name="Madupu R."/>
            <person name="Torralba M."/>
            <person name="Gillis M."/>
            <person name="Methe B."/>
            <person name="Sutton G."/>
            <person name="Nelson K.E."/>
        </authorList>
    </citation>
    <scope>NUCLEOTIDE SEQUENCE [LARGE SCALE GENOMIC DNA]</scope>
    <source>
        <strain evidence="2 3">ACS-065-V-Col13</strain>
    </source>
</reference>
<dbReference type="STRING" id="879305.HMPREF9290_1038"/>
<dbReference type="InterPro" id="IPR025404">
    <property type="entry name" value="DUF4130"/>
</dbReference>
<dbReference type="AlphaFoldDB" id="F0GVW2"/>
<dbReference type="eggNOG" id="ENOG502Z969">
    <property type="taxonomic scope" value="Bacteria"/>
</dbReference>
<dbReference type="EMBL" id="AEXM01000024">
    <property type="protein sequence ID" value="EGC82038.1"/>
    <property type="molecule type" value="Genomic_DNA"/>
</dbReference>
<organism evidence="2 3">
    <name type="scientific">Anaerococcus prevotii ACS-065-V-Col13</name>
    <dbReference type="NCBI Taxonomy" id="879305"/>
    <lineage>
        <taxon>Bacteria</taxon>
        <taxon>Bacillati</taxon>
        <taxon>Bacillota</taxon>
        <taxon>Tissierellia</taxon>
        <taxon>Tissierellales</taxon>
        <taxon>Peptoniphilaceae</taxon>
        <taxon>Anaerococcus</taxon>
    </lineage>
</organism>
<gene>
    <name evidence="2" type="ORF">HMPREF9290_1038</name>
</gene>
<dbReference type="PATRIC" id="fig|879305.3.peg.943"/>
<dbReference type="Proteomes" id="UP000005286">
    <property type="component" value="Unassembled WGS sequence"/>
</dbReference>
<name>F0GVW2_9FIRM</name>
<proteinExistence type="predicted"/>
<comment type="caution">
    <text evidence="2">The sequence shown here is derived from an EMBL/GenBank/DDBJ whole genome shotgun (WGS) entry which is preliminary data.</text>
</comment>
<protein>
    <submittedName>
        <fullName evidence="2">Putative DNA metabolism protein</fullName>
    </submittedName>
</protein>
<feature type="domain" description="DUF4130" evidence="1">
    <location>
        <begin position="80"/>
        <end position="238"/>
    </location>
</feature>
<dbReference type="RefSeq" id="WP_004834943.1">
    <property type="nucleotide sequence ID" value="NZ_AEXM01000024.1"/>
</dbReference>
<dbReference type="InterPro" id="IPR023875">
    <property type="entry name" value="DNA_repair_put"/>
</dbReference>
<evidence type="ECO:0000313" key="2">
    <source>
        <dbReference type="EMBL" id="EGC82038.1"/>
    </source>
</evidence>
<accession>F0GVW2</accession>
<evidence type="ECO:0000259" key="1">
    <source>
        <dbReference type="Pfam" id="PF13566"/>
    </source>
</evidence>
<sequence>MKIINYDGSLAGLFTVVFDFYGEIFDIKIEVEHNQLDFLEKIFIKTDENKARRVEKKLRENISEEFLRQILLNFKSKDPNKDDLIVRVIKLSLYYGRDYINSSHKYAVRFRENCKNYSSELHTYKGLVRFRQIQEGFLFAEIEPENNILIDLSKHFIKRLPKEKFIIYDRTSKKALISIESNTEIVDIIDLNIEETEEEKFFQDLWVKFYDTISIKERANKRLMISNMPKKYWKYLPEKNKELLQNE</sequence>
<evidence type="ECO:0000313" key="3">
    <source>
        <dbReference type="Proteomes" id="UP000005286"/>
    </source>
</evidence>